<proteinExistence type="predicted"/>
<comment type="caution">
    <text evidence="2">The sequence shown here is derived from an EMBL/GenBank/DDBJ whole genome shotgun (WGS) entry which is preliminary data.</text>
</comment>
<dbReference type="EMBL" id="NVUL01000029">
    <property type="protein sequence ID" value="PCI78625.1"/>
    <property type="molecule type" value="Genomic_DNA"/>
</dbReference>
<feature type="non-terminal residue" evidence="2">
    <location>
        <position position="96"/>
    </location>
</feature>
<organism evidence="2 3">
    <name type="scientific">SAR86 cluster bacterium</name>
    <dbReference type="NCBI Taxonomy" id="2030880"/>
    <lineage>
        <taxon>Bacteria</taxon>
        <taxon>Pseudomonadati</taxon>
        <taxon>Pseudomonadota</taxon>
        <taxon>Gammaproteobacteria</taxon>
        <taxon>SAR86 cluster</taxon>
    </lineage>
</organism>
<reference evidence="3" key="1">
    <citation type="submission" date="2017-08" db="EMBL/GenBank/DDBJ databases">
        <title>A dynamic microbial community with high functional redundancy inhabits the cold, oxic subseafloor aquifer.</title>
        <authorList>
            <person name="Tully B.J."/>
            <person name="Wheat C.G."/>
            <person name="Glazer B.T."/>
            <person name="Huber J.A."/>
        </authorList>
    </citation>
    <scope>NUCLEOTIDE SEQUENCE [LARGE SCALE GENOMIC DNA]</scope>
</reference>
<evidence type="ECO:0000256" key="1">
    <source>
        <dbReference type="SAM" id="SignalP"/>
    </source>
</evidence>
<name>A0A2A4X988_9GAMM</name>
<dbReference type="AlphaFoldDB" id="A0A2A4X988"/>
<keyword evidence="1" id="KW-0732">Signal</keyword>
<gene>
    <name evidence="2" type="ORF">COB20_06365</name>
</gene>
<sequence length="96" mass="10357">MYFYSRLQARFRSYLSLAALLSAGLIAAQPGLAQEQTREEGVEDWVAASMCGADNRAVDLEQALSFSFTAADGNNPRHLDAAQAGLTTADMSKLEL</sequence>
<dbReference type="Proteomes" id="UP000218767">
    <property type="component" value="Unassembled WGS sequence"/>
</dbReference>
<protein>
    <submittedName>
        <fullName evidence="2">Uncharacterized protein</fullName>
    </submittedName>
</protein>
<feature type="signal peptide" evidence="1">
    <location>
        <begin position="1"/>
        <end position="33"/>
    </location>
</feature>
<accession>A0A2A4X988</accession>
<feature type="chain" id="PRO_5012224247" evidence="1">
    <location>
        <begin position="34"/>
        <end position="96"/>
    </location>
</feature>
<evidence type="ECO:0000313" key="2">
    <source>
        <dbReference type="EMBL" id="PCI78625.1"/>
    </source>
</evidence>
<evidence type="ECO:0000313" key="3">
    <source>
        <dbReference type="Proteomes" id="UP000218767"/>
    </source>
</evidence>